<evidence type="ECO:0000256" key="9">
    <source>
        <dbReference type="SAM" id="MobiDB-lite"/>
    </source>
</evidence>
<dbReference type="Proteomes" id="UP000054937">
    <property type="component" value="Unassembled WGS sequence"/>
</dbReference>
<dbReference type="InterPro" id="IPR011009">
    <property type="entry name" value="Kinase-like_dom_sf"/>
</dbReference>
<feature type="compositionally biased region" description="Basic and acidic residues" evidence="9">
    <location>
        <begin position="640"/>
        <end position="661"/>
    </location>
</feature>
<evidence type="ECO:0000256" key="6">
    <source>
        <dbReference type="PROSITE-ProRule" id="PRU10141"/>
    </source>
</evidence>
<gene>
    <name evidence="11" type="ORF">PPERSA_00821</name>
</gene>
<keyword evidence="1 7" id="KW-0723">Serine/threonine-protein kinase</keyword>
<dbReference type="EC" id="2.7.11.24" evidence="7"/>
<evidence type="ECO:0000256" key="2">
    <source>
        <dbReference type="ARBA" id="ARBA00022679"/>
    </source>
</evidence>
<keyword evidence="2 7" id="KW-0808">Transferase</keyword>
<evidence type="ECO:0000259" key="10">
    <source>
        <dbReference type="PROSITE" id="PS50011"/>
    </source>
</evidence>
<dbReference type="InterPro" id="IPR003527">
    <property type="entry name" value="MAP_kinase_CS"/>
</dbReference>
<dbReference type="GO" id="GO:0005524">
    <property type="term" value="F:ATP binding"/>
    <property type="evidence" value="ECO:0007669"/>
    <property type="project" value="UniProtKB-UniRule"/>
</dbReference>
<dbReference type="OMA" id="FEWETAS"/>
<comment type="similarity">
    <text evidence="7">Belongs to the protein kinase superfamily. Ser/Thr protein kinase family. MAP kinase subfamily.</text>
</comment>
<dbReference type="CDD" id="cd07834">
    <property type="entry name" value="STKc_MAPK"/>
    <property type="match status" value="1"/>
</dbReference>
<dbReference type="Gene3D" id="1.10.510.10">
    <property type="entry name" value="Transferase(Phosphotransferase) domain 1"/>
    <property type="match status" value="1"/>
</dbReference>
<dbReference type="FunFam" id="1.10.510.10:FF:000040">
    <property type="entry name" value="Mitogen-activated protein kinase"/>
    <property type="match status" value="1"/>
</dbReference>
<feature type="binding site" evidence="6">
    <location>
        <position position="79"/>
    </location>
    <ligand>
        <name>ATP</name>
        <dbReference type="ChEBI" id="CHEBI:30616"/>
    </ligand>
</feature>
<feature type="coiled-coil region" evidence="8">
    <location>
        <begin position="406"/>
        <end position="440"/>
    </location>
</feature>
<accession>A0A0V0QM17</accession>
<comment type="cofactor">
    <cofactor evidence="7">
        <name>Mg(2+)</name>
        <dbReference type="ChEBI" id="CHEBI:18420"/>
    </cofactor>
</comment>
<protein>
    <recommendedName>
        <fullName evidence="7">Mitogen-activated protein kinase</fullName>
        <ecNumber evidence="7">2.7.11.24</ecNumber>
    </recommendedName>
</protein>
<keyword evidence="5 6" id="KW-0067">ATP-binding</keyword>
<dbReference type="EMBL" id="LDAU01000137">
    <property type="protein sequence ID" value="KRX03298.1"/>
    <property type="molecule type" value="Genomic_DNA"/>
</dbReference>
<evidence type="ECO:0000256" key="7">
    <source>
        <dbReference type="RuleBase" id="RU361165"/>
    </source>
</evidence>
<evidence type="ECO:0000256" key="1">
    <source>
        <dbReference type="ARBA" id="ARBA00022527"/>
    </source>
</evidence>
<keyword evidence="3 6" id="KW-0547">Nucleotide-binding</keyword>
<comment type="caution">
    <text evidence="11">The sequence shown here is derived from an EMBL/GenBank/DDBJ whole genome shotgun (WGS) entry which is preliminary data.</text>
</comment>
<dbReference type="InterPro" id="IPR008271">
    <property type="entry name" value="Ser/Thr_kinase_AS"/>
</dbReference>
<keyword evidence="4 7" id="KW-0418">Kinase</keyword>
<dbReference type="SUPFAM" id="SSF56112">
    <property type="entry name" value="Protein kinase-like (PK-like)"/>
    <property type="match status" value="1"/>
</dbReference>
<dbReference type="OrthoDB" id="192887at2759"/>
<feature type="compositionally biased region" description="Low complexity" evidence="9">
    <location>
        <begin position="479"/>
        <end position="510"/>
    </location>
</feature>
<reference evidence="11 12" key="1">
    <citation type="journal article" date="2015" name="Sci. Rep.">
        <title>Genome of the facultative scuticociliatosis pathogen Pseudocohnilembus persalinus provides insight into its virulence through horizontal gene transfer.</title>
        <authorList>
            <person name="Xiong J."/>
            <person name="Wang G."/>
            <person name="Cheng J."/>
            <person name="Tian M."/>
            <person name="Pan X."/>
            <person name="Warren A."/>
            <person name="Jiang C."/>
            <person name="Yuan D."/>
            <person name="Miao W."/>
        </authorList>
    </citation>
    <scope>NUCLEOTIDE SEQUENCE [LARGE SCALE GENOMIC DNA]</scope>
    <source>
        <strain evidence="11">36N120E</strain>
    </source>
</reference>
<dbReference type="Pfam" id="PF00069">
    <property type="entry name" value="Pkinase"/>
    <property type="match status" value="1"/>
</dbReference>
<organism evidence="11 12">
    <name type="scientific">Pseudocohnilembus persalinus</name>
    <name type="common">Ciliate</name>
    <dbReference type="NCBI Taxonomy" id="266149"/>
    <lineage>
        <taxon>Eukaryota</taxon>
        <taxon>Sar</taxon>
        <taxon>Alveolata</taxon>
        <taxon>Ciliophora</taxon>
        <taxon>Intramacronucleata</taxon>
        <taxon>Oligohymenophorea</taxon>
        <taxon>Scuticociliatia</taxon>
        <taxon>Philasterida</taxon>
        <taxon>Pseudocohnilembidae</taxon>
        <taxon>Pseudocohnilembus</taxon>
    </lineage>
</organism>
<feature type="compositionally biased region" description="Basic and acidic residues" evidence="9">
    <location>
        <begin position="552"/>
        <end position="573"/>
    </location>
</feature>
<feature type="compositionally biased region" description="Low complexity" evidence="9">
    <location>
        <begin position="595"/>
        <end position="613"/>
    </location>
</feature>
<dbReference type="InterPro" id="IPR050117">
    <property type="entry name" value="MAPK"/>
</dbReference>
<sequence length="661" mass="77547">MFAPNNNWNKFPNKLVDQQVQQKQVKIDIPPGRHLQQIGGVNFIIDKNYICDKIIGSGSFGIVASGKNLKTGQPVAIKKVKDVFRNVLDAKRVFREIKLLMFLEHKNIIGLLDIIEPVNENFDEVYLVFELMQSDLEKVINSHQKLTDKHIKVFMEQILQSIAYLHSANVIHRDLKPSNIFVNKQCHIRVGDLNLARKFENINHITEYVVTRWYRAPEILFSQADYKQAIDVWSIGCIFAELIIRCPLFKGEHFLNQIECIVAILGTPDEDDLPYKVDEQSMKYIKQQLPKREKIPFKDLFPNADPLAIDLLSKMLVYNPNKRYTVEQCLQHEYFKDRQTQIKKCDKVFDWSFDNLPLNKQIVQKAMYDAIIDFKKNLPANQVTPLNQVNSQISDQAKAQQQNLLKQQLLSNKNQQVQEMKDFKEQKEKHFQQVQQQQKSNFNMTQPIQFCEQLKQKKMPVVVEKHISFSDKIIENQVQNQNSQDQKQLTPKLSQFQPSQQQQQNSEQNQKAVQEEADQCNIDQIELMRRHSFGDPNQFNKLIEKKNMIDQLRNQKESQSNGEKENDEKKKEGSQIQQQESQDDKNQDQLKQDENQNGNGNENEKLNQNQNEQQGEKEKTEKKELNDQEAEANKNINTTDKQEKQEEQEKQEQQEQEQKQN</sequence>
<evidence type="ECO:0000256" key="3">
    <source>
        <dbReference type="ARBA" id="ARBA00022741"/>
    </source>
</evidence>
<dbReference type="InterPro" id="IPR000719">
    <property type="entry name" value="Prot_kinase_dom"/>
</dbReference>
<dbReference type="SMART" id="SM00220">
    <property type="entry name" value="S_TKc"/>
    <property type="match status" value="1"/>
</dbReference>
<dbReference type="InParanoid" id="A0A0V0QM17"/>
<feature type="domain" description="Protein kinase" evidence="10">
    <location>
        <begin position="49"/>
        <end position="335"/>
    </location>
</feature>
<dbReference type="InterPro" id="IPR017441">
    <property type="entry name" value="Protein_kinase_ATP_BS"/>
</dbReference>
<feature type="region of interest" description="Disordered" evidence="9">
    <location>
        <begin position="552"/>
        <end position="661"/>
    </location>
</feature>
<dbReference type="PROSITE" id="PS50011">
    <property type="entry name" value="PROTEIN_KINASE_DOM"/>
    <property type="match status" value="1"/>
</dbReference>
<dbReference type="PROSITE" id="PS00107">
    <property type="entry name" value="PROTEIN_KINASE_ATP"/>
    <property type="match status" value="1"/>
</dbReference>
<dbReference type="FunFam" id="3.30.200.20:FF:000046">
    <property type="entry name" value="Mitogen-activated protein kinase"/>
    <property type="match status" value="1"/>
</dbReference>
<dbReference type="PROSITE" id="PS00108">
    <property type="entry name" value="PROTEIN_KINASE_ST"/>
    <property type="match status" value="1"/>
</dbReference>
<dbReference type="PANTHER" id="PTHR24055">
    <property type="entry name" value="MITOGEN-ACTIVATED PROTEIN KINASE"/>
    <property type="match status" value="1"/>
</dbReference>
<evidence type="ECO:0000256" key="8">
    <source>
        <dbReference type="SAM" id="Coils"/>
    </source>
</evidence>
<comment type="activity regulation">
    <text evidence="7">Activated by threonine and tyrosine phosphorylation.</text>
</comment>
<dbReference type="Gene3D" id="3.30.200.20">
    <property type="entry name" value="Phosphorylase Kinase, domain 1"/>
    <property type="match status" value="1"/>
</dbReference>
<evidence type="ECO:0000256" key="4">
    <source>
        <dbReference type="ARBA" id="ARBA00022777"/>
    </source>
</evidence>
<dbReference type="GO" id="GO:0004707">
    <property type="term" value="F:MAP kinase activity"/>
    <property type="evidence" value="ECO:0007669"/>
    <property type="project" value="UniProtKB-EC"/>
</dbReference>
<evidence type="ECO:0000256" key="5">
    <source>
        <dbReference type="ARBA" id="ARBA00022840"/>
    </source>
</evidence>
<evidence type="ECO:0000313" key="11">
    <source>
        <dbReference type="EMBL" id="KRX03298.1"/>
    </source>
</evidence>
<keyword evidence="7" id="KW-0460">Magnesium</keyword>
<proteinExistence type="inferred from homology"/>
<dbReference type="AlphaFoldDB" id="A0A0V0QM17"/>
<name>A0A0V0QM17_PSEPJ</name>
<feature type="region of interest" description="Disordered" evidence="9">
    <location>
        <begin position="479"/>
        <end position="516"/>
    </location>
</feature>
<keyword evidence="8" id="KW-0175">Coiled coil</keyword>
<comment type="catalytic activity">
    <reaction evidence="7">
        <text>L-threonyl-[protein] + ATP = O-phospho-L-threonyl-[protein] + ADP + H(+)</text>
        <dbReference type="Rhea" id="RHEA:46608"/>
        <dbReference type="Rhea" id="RHEA-COMP:11060"/>
        <dbReference type="Rhea" id="RHEA-COMP:11605"/>
        <dbReference type="ChEBI" id="CHEBI:15378"/>
        <dbReference type="ChEBI" id="CHEBI:30013"/>
        <dbReference type="ChEBI" id="CHEBI:30616"/>
        <dbReference type="ChEBI" id="CHEBI:61977"/>
        <dbReference type="ChEBI" id="CHEBI:456216"/>
        <dbReference type="EC" id="2.7.11.24"/>
    </reaction>
</comment>
<keyword evidence="12" id="KW-1185">Reference proteome</keyword>
<feature type="compositionally biased region" description="Basic and acidic residues" evidence="9">
    <location>
        <begin position="582"/>
        <end position="594"/>
    </location>
</feature>
<feature type="compositionally biased region" description="Basic and acidic residues" evidence="9">
    <location>
        <begin position="614"/>
        <end position="626"/>
    </location>
</feature>
<evidence type="ECO:0000313" key="12">
    <source>
        <dbReference type="Proteomes" id="UP000054937"/>
    </source>
</evidence>
<dbReference type="PROSITE" id="PS01351">
    <property type="entry name" value="MAPK"/>
    <property type="match status" value="1"/>
</dbReference>